<protein>
    <recommendedName>
        <fullName evidence="4">DUF4052 domain-containing protein</fullName>
    </recommendedName>
</protein>
<feature type="transmembrane region" description="Helical" evidence="1">
    <location>
        <begin position="171"/>
        <end position="191"/>
    </location>
</feature>
<keyword evidence="1" id="KW-1133">Transmembrane helix</keyword>
<dbReference type="Proteomes" id="UP000634435">
    <property type="component" value="Unassembled WGS sequence"/>
</dbReference>
<comment type="caution">
    <text evidence="2">The sequence shown here is derived from an EMBL/GenBank/DDBJ whole genome shotgun (WGS) entry which is preliminary data.</text>
</comment>
<gene>
    <name evidence="2" type="ORF">GCM10007111_29580</name>
</gene>
<dbReference type="EMBL" id="BMPN01000004">
    <property type="protein sequence ID" value="GGJ65746.1"/>
    <property type="molecule type" value="Genomic_DNA"/>
</dbReference>
<feature type="transmembrane region" description="Helical" evidence="1">
    <location>
        <begin position="53"/>
        <end position="73"/>
    </location>
</feature>
<accession>A0ABQ2DSI0</accession>
<evidence type="ECO:0000256" key="1">
    <source>
        <dbReference type="SAM" id="Phobius"/>
    </source>
</evidence>
<feature type="transmembrane region" description="Helical" evidence="1">
    <location>
        <begin position="85"/>
        <end position="105"/>
    </location>
</feature>
<name>A0ABQ2DSI0_9BACI</name>
<evidence type="ECO:0008006" key="4">
    <source>
        <dbReference type="Google" id="ProtNLM"/>
    </source>
</evidence>
<evidence type="ECO:0000313" key="3">
    <source>
        <dbReference type="Proteomes" id="UP000634435"/>
    </source>
</evidence>
<organism evidence="2 3">
    <name type="scientific">Virgibacillus kapii</name>
    <dbReference type="NCBI Taxonomy" id="1638645"/>
    <lineage>
        <taxon>Bacteria</taxon>
        <taxon>Bacillati</taxon>
        <taxon>Bacillota</taxon>
        <taxon>Bacilli</taxon>
        <taxon>Bacillales</taxon>
        <taxon>Bacillaceae</taxon>
        <taxon>Virgibacillus</taxon>
    </lineage>
</organism>
<feature type="transmembrane region" description="Helical" evidence="1">
    <location>
        <begin position="21"/>
        <end position="41"/>
    </location>
</feature>
<feature type="transmembrane region" description="Helical" evidence="1">
    <location>
        <begin position="203"/>
        <end position="224"/>
    </location>
</feature>
<keyword evidence="1" id="KW-0812">Transmembrane</keyword>
<keyword evidence="3" id="KW-1185">Reference proteome</keyword>
<proteinExistence type="predicted"/>
<keyword evidence="1" id="KW-0472">Membrane</keyword>
<evidence type="ECO:0000313" key="2">
    <source>
        <dbReference type="EMBL" id="GGJ65746.1"/>
    </source>
</evidence>
<feature type="transmembrane region" description="Helical" evidence="1">
    <location>
        <begin position="145"/>
        <end position="165"/>
    </location>
</feature>
<dbReference type="RefSeq" id="WP_021290598.1">
    <property type="nucleotide sequence ID" value="NZ_BMPN01000004.1"/>
</dbReference>
<sequence length="233" mass="26786">MNNQLKGLIYFYMVDIRHSLKVFWIILLSILMVSIAFGYYIKAIDGGMMTFSLTGPIYIYCSIVAFISVREYIPFAIKMGATRKNIFISIGIFFLLLSAVKAIVASLLQELVLFLITGIGIDGFYFLHLAHFIDDTWYIRIGMDIMTIFFAMSFMFMLGLIFYRYGFFGGGITLGIVGVMFLFGIATGWIVDFIAEIISHLDMLFFIQLFAVGIFFYFLSFFILKRMTIVKMR</sequence>
<reference evidence="3" key="1">
    <citation type="journal article" date="2019" name="Int. J. Syst. Evol. Microbiol.">
        <title>The Global Catalogue of Microorganisms (GCM) 10K type strain sequencing project: providing services to taxonomists for standard genome sequencing and annotation.</title>
        <authorList>
            <consortium name="The Broad Institute Genomics Platform"/>
            <consortium name="The Broad Institute Genome Sequencing Center for Infectious Disease"/>
            <person name="Wu L."/>
            <person name="Ma J."/>
        </authorList>
    </citation>
    <scope>NUCLEOTIDE SEQUENCE [LARGE SCALE GENOMIC DNA]</scope>
    <source>
        <strain evidence="3">JCM 30071</strain>
    </source>
</reference>